<sequence length="65" mass="7180">MEPIFQVNGIFPAYWAGQQGFSLELIEVQFAYVLDASGWKLYKRNGVSTALIPVSTVSGLVELET</sequence>
<proteinExistence type="predicted"/>
<dbReference type="AlphaFoldDB" id="A0A2M7DM86"/>
<accession>A0A2M7DM86</accession>
<name>A0A2M7DM86_9BACT</name>
<gene>
    <name evidence="1" type="ORF">COS18_03710</name>
</gene>
<protein>
    <submittedName>
        <fullName evidence="1">Uncharacterized protein</fullName>
    </submittedName>
</protein>
<dbReference type="Proteomes" id="UP000228896">
    <property type="component" value="Unassembled WGS sequence"/>
</dbReference>
<evidence type="ECO:0000313" key="1">
    <source>
        <dbReference type="EMBL" id="PIV50887.1"/>
    </source>
</evidence>
<reference evidence="2" key="1">
    <citation type="submission" date="2017-09" db="EMBL/GenBank/DDBJ databases">
        <title>Depth-based differentiation of microbial function through sediment-hosted aquifers and enrichment of novel symbionts in the deep terrestrial subsurface.</title>
        <authorList>
            <person name="Probst A.J."/>
            <person name="Ladd B."/>
            <person name="Jarett J.K."/>
            <person name="Geller-Mcgrath D.E."/>
            <person name="Sieber C.M.K."/>
            <person name="Emerson J.B."/>
            <person name="Anantharaman K."/>
            <person name="Thomas B.C."/>
            <person name="Malmstrom R."/>
            <person name="Stieglmeier M."/>
            <person name="Klingl A."/>
            <person name="Woyke T."/>
            <person name="Ryan C.M."/>
            <person name="Banfield J.F."/>
        </authorList>
    </citation>
    <scope>NUCLEOTIDE SEQUENCE [LARGE SCALE GENOMIC DNA]</scope>
</reference>
<comment type="caution">
    <text evidence="1">The sequence shown here is derived from an EMBL/GenBank/DDBJ whole genome shotgun (WGS) entry which is preliminary data.</text>
</comment>
<feature type="non-terminal residue" evidence="1">
    <location>
        <position position="65"/>
    </location>
</feature>
<dbReference type="EMBL" id="PETS01000098">
    <property type="protein sequence ID" value="PIV50887.1"/>
    <property type="molecule type" value="Genomic_DNA"/>
</dbReference>
<organism evidence="1 2">
    <name type="scientific">Candidatus Falkowbacteria bacterium CG02_land_8_20_14_3_00_36_14</name>
    <dbReference type="NCBI Taxonomy" id="1974560"/>
    <lineage>
        <taxon>Bacteria</taxon>
        <taxon>Candidatus Falkowiibacteriota</taxon>
    </lineage>
</organism>
<evidence type="ECO:0000313" key="2">
    <source>
        <dbReference type="Proteomes" id="UP000228896"/>
    </source>
</evidence>